<evidence type="ECO:0000256" key="1">
    <source>
        <dbReference type="ARBA" id="ARBA00000464"/>
    </source>
</evidence>
<feature type="binding site" evidence="7">
    <location>
        <begin position="85"/>
        <end position="88"/>
    </location>
    <ligand>
        <name>substrate</name>
    </ligand>
</feature>
<evidence type="ECO:0000256" key="3">
    <source>
        <dbReference type="ARBA" id="ARBA00038362"/>
    </source>
</evidence>
<proteinExistence type="inferred from homology"/>
<evidence type="ECO:0000313" key="8">
    <source>
        <dbReference type="EMBL" id="CAG7723176.1"/>
    </source>
</evidence>
<dbReference type="AlphaFoldDB" id="A0A8J2JMY9"/>
<dbReference type="GO" id="GO:0004331">
    <property type="term" value="F:fructose-2,6-bisphosphate 2-phosphatase activity"/>
    <property type="evidence" value="ECO:0007669"/>
    <property type="project" value="UniProtKB-EC"/>
</dbReference>
<evidence type="ECO:0000256" key="4">
    <source>
        <dbReference type="ARBA" id="ARBA00040907"/>
    </source>
</evidence>
<dbReference type="CDD" id="cd07067">
    <property type="entry name" value="HP_PGM_like"/>
    <property type="match status" value="1"/>
</dbReference>
<name>A0A8J2JMY9_9HEXA</name>
<evidence type="ECO:0000256" key="7">
    <source>
        <dbReference type="PIRSR" id="PIRSR613078-2"/>
    </source>
</evidence>
<dbReference type="GO" id="GO:0043456">
    <property type="term" value="P:regulation of pentose-phosphate shunt"/>
    <property type="evidence" value="ECO:0007669"/>
    <property type="project" value="TreeGrafter"/>
</dbReference>
<comment type="caution">
    <text evidence="8">The sequence shown here is derived from an EMBL/GenBank/DDBJ whole genome shotgun (WGS) entry which is preliminary data.</text>
</comment>
<comment type="similarity">
    <text evidence="3">Belongs to the phosphoglycerate mutase family.</text>
</comment>
<evidence type="ECO:0000256" key="6">
    <source>
        <dbReference type="PIRSR" id="PIRSR613078-1"/>
    </source>
</evidence>
<dbReference type="Pfam" id="PF00300">
    <property type="entry name" value="His_Phos_1"/>
    <property type="match status" value="1"/>
</dbReference>
<dbReference type="InterPro" id="IPR051695">
    <property type="entry name" value="Phosphoglycerate_Mutase"/>
</dbReference>
<dbReference type="OrthoDB" id="8275317at2759"/>
<gene>
    <name evidence="8" type="ORF">AFUS01_LOCUS12277</name>
</gene>
<reference evidence="8" key="1">
    <citation type="submission" date="2021-06" db="EMBL/GenBank/DDBJ databases">
        <authorList>
            <person name="Hodson N. C."/>
            <person name="Mongue J. A."/>
            <person name="Jaron S. K."/>
        </authorList>
    </citation>
    <scope>NUCLEOTIDE SEQUENCE</scope>
</reference>
<accession>A0A8J2JMY9</accession>
<dbReference type="EMBL" id="CAJVCH010096232">
    <property type="protein sequence ID" value="CAG7723176.1"/>
    <property type="molecule type" value="Genomic_DNA"/>
</dbReference>
<sequence>MHYFTIVRHGQTVNNVLNICQSRTGGELTEHGINMAKSLGRHLKTESFSRIFSSDLHRCRQTTQGILSEMTVATPPVEFTRVLRERDYGDWEFLSNSVVQEKRVEMNLPPNKMLHVDVPNGESYEDCKKRAEQFFLQLCQIVDECEDTRTENILAVSHGAFIVILLDYIRSSPEVQLKVETKDPMPRRGMENTARTRFAINQLKPGNNEKRQFTVTHMFNVEHLLDSKI</sequence>
<dbReference type="PANTHER" id="PTHR46517:SF1">
    <property type="entry name" value="FRUCTOSE-2,6-BISPHOSPHATASE TIGAR"/>
    <property type="match status" value="1"/>
</dbReference>
<feature type="active site" description="Proton donor/acceptor" evidence="6">
    <location>
        <position position="85"/>
    </location>
</feature>
<feature type="active site" description="Tele-phosphohistidine intermediate" evidence="6">
    <location>
        <position position="9"/>
    </location>
</feature>
<dbReference type="GO" id="GO:0045820">
    <property type="term" value="P:negative regulation of glycolytic process"/>
    <property type="evidence" value="ECO:0007669"/>
    <property type="project" value="TreeGrafter"/>
</dbReference>
<comment type="catalytic activity">
    <reaction evidence="1">
        <text>beta-D-fructose 2,6-bisphosphate + H2O = beta-D-fructose 6-phosphate + phosphate</text>
        <dbReference type="Rhea" id="RHEA:17289"/>
        <dbReference type="ChEBI" id="CHEBI:15377"/>
        <dbReference type="ChEBI" id="CHEBI:43474"/>
        <dbReference type="ChEBI" id="CHEBI:57634"/>
        <dbReference type="ChEBI" id="CHEBI:58579"/>
        <dbReference type="EC" id="3.1.3.46"/>
    </reaction>
</comment>
<feature type="binding site" evidence="7">
    <location>
        <begin position="8"/>
        <end position="15"/>
    </location>
    <ligand>
        <name>substrate</name>
    </ligand>
</feature>
<protein>
    <recommendedName>
        <fullName evidence="4">Fructose-2,6-bisphosphatase TIGAR</fullName>
    </recommendedName>
    <alternativeName>
        <fullName evidence="5">TP53-induced glycolysis and apoptosis regulator</fullName>
    </alternativeName>
</protein>
<evidence type="ECO:0000256" key="2">
    <source>
        <dbReference type="ARBA" id="ARBA00022801"/>
    </source>
</evidence>
<dbReference type="GO" id="GO:0005829">
    <property type="term" value="C:cytosol"/>
    <property type="evidence" value="ECO:0007669"/>
    <property type="project" value="TreeGrafter"/>
</dbReference>
<dbReference type="Proteomes" id="UP000708208">
    <property type="component" value="Unassembled WGS sequence"/>
</dbReference>
<organism evidence="8 9">
    <name type="scientific">Allacma fusca</name>
    <dbReference type="NCBI Taxonomy" id="39272"/>
    <lineage>
        <taxon>Eukaryota</taxon>
        <taxon>Metazoa</taxon>
        <taxon>Ecdysozoa</taxon>
        <taxon>Arthropoda</taxon>
        <taxon>Hexapoda</taxon>
        <taxon>Collembola</taxon>
        <taxon>Symphypleona</taxon>
        <taxon>Sminthuridae</taxon>
        <taxon>Allacma</taxon>
    </lineage>
</organism>
<dbReference type="InterPro" id="IPR013078">
    <property type="entry name" value="His_Pase_superF_clade-1"/>
</dbReference>
<dbReference type="PANTHER" id="PTHR46517">
    <property type="entry name" value="FRUCTOSE-2,6-BISPHOSPHATASE TIGAR"/>
    <property type="match status" value="1"/>
</dbReference>
<dbReference type="InterPro" id="IPR001345">
    <property type="entry name" value="PG/BPGM_mutase_AS"/>
</dbReference>
<keyword evidence="2" id="KW-0378">Hydrolase</keyword>
<dbReference type="SMART" id="SM00855">
    <property type="entry name" value="PGAM"/>
    <property type="match status" value="1"/>
</dbReference>
<feature type="binding site" evidence="7">
    <location>
        <position position="58"/>
    </location>
    <ligand>
        <name>substrate</name>
    </ligand>
</feature>
<dbReference type="PROSITE" id="PS00175">
    <property type="entry name" value="PG_MUTASE"/>
    <property type="match status" value="1"/>
</dbReference>
<keyword evidence="9" id="KW-1185">Reference proteome</keyword>
<evidence type="ECO:0000313" key="9">
    <source>
        <dbReference type="Proteomes" id="UP000708208"/>
    </source>
</evidence>
<evidence type="ECO:0000256" key="5">
    <source>
        <dbReference type="ARBA" id="ARBA00042275"/>
    </source>
</evidence>